<proteinExistence type="predicted"/>
<accession>A0A6A3LDJ6</accession>
<gene>
    <name evidence="2" type="ORF">PR002_g13483</name>
</gene>
<dbReference type="OrthoDB" id="10350801at2759"/>
<evidence type="ECO:0000313" key="3">
    <source>
        <dbReference type="Proteomes" id="UP000435112"/>
    </source>
</evidence>
<organism evidence="2 3">
    <name type="scientific">Phytophthora rubi</name>
    <dbReference type="NCBI Taxonomy" id="129364"/>
    <lineage>
        <taxon>Eukaryota</taxon>
        <taxon>Sar</taxon>
        <taxon>Stramenopiles</taxon>
        <taxon>Oomycota</taxon>
        <taxon>Peronosporomycetes</taxon>
        <taxon>Peronosporales</taxon>
        <taxon>Peronosporaceae</taxon>
        <taxon>Phytophthora</taxon>
    </lineage>
</organism>
<sequence>MTDAEENRASPTTPRARRSLAPGQDQLQHGRTPPQTSSATDGYALPFAKVFINSGYTSFSTVATNSIYGGYTCVARVSANTFYGDDTNDPSIFSGTIYGGGTSNTSVACTIIYGVCTPASRCICASNLSRSIYSSYSTFGRPPTSYTATCSTDSEKPCLLPTAWCSWRMSDGKKIICVQVG</sequence>
<dbReference type="EMBL" id="QXFU01000892">
    <property type="protein sequence ID" value="KAE9017109.1"/>
    <property type="molecule type" value="Genomic_DNA"/>
</dbReference>
<comment type="caution">
    <text evidence="2">The sequence shown here is derived from an EMBL/GenBank/DDBJ whole genome shotgun (WGS) entry which is preliminary data.</text>
</comment>
<evidence type="ECO:0000313" key="2">
    <source>
        <dbReference type="EMBL" id="KAE9017109.1"/>
    </source>
</evidence>
<dbReference type="AlphaFoldDB" id="A0A6A3LDJ6"/>
<dbReference type="Proteomes" id="UP000435112">
    <property type="component" value="Unassembled WGS sequence"/>
</dbReference>
<feature type="region of interest" description="Disordered" evidence="1">
    <location>
        <begin position="1"/>
        <end position="40"/>
    </location>
</feature>
<name>A0A6A3LDJ6_9STRA</name>
<feature type="compositionally biased region" description="Polar residues" evidence="1">
    <location>
        <begin position="25"/>
        <end position="40"/>
    </location>
</feature>
<evidence type="ECO:0000256" key="1">
    <source>
        <dbReference type="SAM" id="MobiDB-lite"/>
    </source>
</evidence>
<reference evidence="2 3" key="1">
    <citation type="submission" date="2018-09" db="EMBL/GenBank/DDBJ databases">
        <title>Genomic investigation of the strawberry pathogen Phytophthora fragariae indicates pathogenicity is determined by transcriptional variation in three key races.</title>
        <authorList>
            <person name="Adams T.M."/>
            <person name="Armitage A.D."/>
            <person name="Sobczyk M.K."/>
            <person name="Bates H.J."/>
            <person name="Dunwell J.M."/>
            <person name="Nellist C.F."/>
            <person name="Harrison R.J."/>
        </authorList>
    </citation>
    <scope>NUCLEOTIDE SEQUENCE [LARGE SCALE GENOMIC DNA]</scope>
    <source>
        <strain evidence="2 3">SCRP324</strain>
    </source>
</reference>
<protein>
    <submittedName>
        <fullName evidence="2">Uncharacterized protein</fullName>
    </submittedName>
</protein>